<dbReference type="SFLD" id="SFLDG01069">
    <property type="entry name" value="UPF0313"/>
    <property type="match status" value="1"/>
</dbReference>
<reference evidence="8" key="2">
    <citation type="submission" date="2021-02" db="EMBL/GenBank/DDBJ databases">
        <authorList>
            <person name="Merkel A.Y."/>
        </authorList>
    </citation>
    <scope>NUCLEOTIDE SEQUENCE</scope>
    <source>
        <strain evidence="8">T05b</strain>
    </source>
</reference>
<evidence type="ECO:0000259" key="7">
    <source>
        <dbReference type="PROSITE" id="PS51918"/>
    </source>
</evidence>
<keyword evidence="4 6" id="KW-0408">Iron</keyword>
<evidence type="ECO:0000256" key="4">
    <source>
        <dbReference type="ARBA" id="ARBA00023004"/>
    </source>
</evidence>
<dbReference type="SUPFAM" id="SSF102114">
    <property type="entry name" value="Radical SAM enzymes"/>
    <property type="match status" value="1"/>
</dbReference>
<dbReference type="EMBL" id="JAFHKK010000003">
    <property type="protein sequence ID" value="MBN2963582.1"/>
    <property type="molecule type" value="Genomic_DNA"/>
</dbReference>
<dbReference type="SFLD" id="SFLDG01082">
    <property type="entry name" value="B12-binding_domain_containing"/>
    <property type="match status" value="1"/>
</dbReference>
<evidence type="ECO:0000313" key="8">
    <source>
        <dbReference type="EMBL" id="MBN2963582.1"/>
    </source>
</evidence>
<keyword evidence="2 6" id="KW-0949">S-adenosyl-L-methionine</keyword>
<organism evidence="8 9">
    <name type="scientific">Sulfurospirillum tamanense</name>
    <dbReference type="NCBI Taxonomy" id="2813362"/>
    <lineage>
        <taxon>Bacteria</taxon>
        <taxon>Pseudomonadati</taxon>
        <taxon>Campylobacterota</taxon>
        <taxon>Epsilonproteobacteria</taxon>
        <taxon>Campylobacterales</taxon>
        <taxon>Sulfurospirillaceae</taxon>
        <taxon>Sulfurospirillum</taxon>
    </lineage>
</organism>
<dbReference type="InterPro" id="IPR013704">
    <property type="entry name" value="UPF0313_N"/>
</dbReference>
<dbReference type="InterPro" id="IPR023404">
    <property type="entry name" value="rSAM_horseshoe"/>
</dbReference>
<dbReference type="HAMAP" id="MF_01251">
    <property type="entry name" value="UPF0313"/>
    <property type="match status" value="1"/>
</dbReference>
<sequence>MRALGWKQCDIILVSGDAYIDSPFMGVAVVGRVLERAGFNVGVIAQPMNEEDIARLGEPRLFWGVSGGSVDSMVSNYTASKKFRNDDDYTPGGKNTKRPDRASIAYTNLIRRVFKPTVPIMLGGIEASLRRTTHYDFWSNKLRRPLILDAKADYLLYGMADNSVVEFARALEKGEGIEAVQGLCYVAKAPKEGYLTLPSFSACVKDPLVFMEMFDLFYHNNDPMSAKGLCQEVDGRYVVQNPPARYLTPEEMDEVSALPFTREAHPCDLAQGEIRALETIRFSLSTHQGCYGECNFCAISVHQGRTVRSRSEASIVEEATQLTQHPKFKGIIHDVGGPTANMYGYECAKKFKKGTCEDKTCLFPFTCKAMPVNHARQITLLRKLRALPKVRKAFIASGIRYDLIAEDKAHGEAYLKEILEHHISGQMKVAPEHIDDEVLSLMGKPGKASLVRFKALFDKLNPKKQFLTYYLIAAHPGCEERHMHSLKEFASTVLKMNPEQAQIFIPTPSTYSTLMYYTGRHYLTRKPIFVEKEMGKKERQKQIVITKEHLAGRGRMDG</sequence>
<dbReference type="SMART" id="SM00729">
    <property type="entry name" value="Elp3"/>
    <property type="match status" value="1"/>
</dbReference>
<dbReference type="InterPro" id="IPR020612">
    <property type="entry name" value="Methylthiotransferase_CS"/>
</dbReference>
<accession>A0ABS2WPF0</accession>
<feature type="domain" description="Radical SAM core" evidence="7">
    <location>
        <begin position="276"/>
        <end position="548"/>
    </location>
</feature>
<dbReference type="InterPro" id="IPR006638">
    <property type="entry name" value="Elp3/MiaA/NifB-like_rSAM"/>
</dbReference>
<keyword evidence="5 6" id="KW-0411">Iron-sulfur</keyword>
<evidence type="ECO:0000256" key="2">
    <source>
        <dbReference type="ARBA" id="ARBA00022691"/>
    </source>
</evidence>
<dbReference type="NCBIfam" id="TIGR03904">
    <property type="entry name" value="SAM_YgiQ"/>
    <property type="match status" value="1"/>
</dbReference>
<comment type="caution">
    <text evidence="8">The sequence shown here is derived from an EMBL/GenBank/DDBJ whole genome shotgun (WGS) entry which is preliminary data.</text>
</comment>
<feature type="binding site" evidence="6">
    <location>
        <position position="297"/>
    </location>
    <ligand>
        <name>[4Fe-4S] cluster</name>
        <dbReference type="ChEBI" id="CHEBI:49883"/>
        <note>4Fe-4S-S-AdoMet</note>
    </ligand>
</feature>
<dbReference type="InterPro" id="IPR022946">
    <property type="entry name" value="UPF0313"/>
</dbReference>
<evidence type="ECO:0000256" key="6">
    <source>
        <dbReference type="HAMAP-Rule" id="MF_01251"/>
    </source>
</evidence>
<feature type="binding site" evidence="6">
    <location>
        <position position="294"/>
    </location>
    <ligand>
        <name>[4Fe-4S] cluster</name>
        <dbReference type="ChEBI" id="CHEBI:49883"/>
        <note>4Fe-4S-S-AdoMet</note>
    </ligand>
</feature>
<reference evidence="8" key="1">
    <citation type="submission" date="2021-02" db="EMBL/GenBank/DDBJ databases">
        <title>Sulfurospirillum tamanensis sp. nov.</title>
        <authorList>
            <person name="Frolova A."/>
            <person name="Merkel A."/>
            <person name="Slobodkin A."/>
        </authorList>
    </citation>
    <scope>NUCLEOTIDE SEQUENCE</scope>
    <source>
        <strain evidence="8">T05b</strain>
    </source>
</reference>
<dbReference type="InterPro" id="IPR007197">
    <property type="entry name" value="rSAM"/>
</dbReference>
<dbReference type="Pfam" id="PF04055">
    <property type="entry name" value="Radical_SAM"/>
    <property type="match status" value="1"/>
</dbReference>
<dbReference type="PROSITE" id="PS51918">
    <property type="entry name" value="RADICAL_SAM"/>
    <property type="match status" value="1"/>
</dbReference>
<dbReference type="PANTHER" id="PTHR32331:SF0">
    <property type="entry name" value="UPF0313 PROTEIN YGIQ"/>
    <property type="match status" value="1"/>
</dbReference>
<dbReference type="Pfam" id="PF08497">
    <property type="entry name" value="Radical_SAM_N"/>
    <property type="match status" value="1"/>
</dbReference>
<name>A0ABS2WPF0_9BACT</name>
<dbReference type="Gene3D" id="3.80.30.20">
    <property type="entry name" value="tm_1862 like domain"/>
    <property type="match status" value="1"/>
</dbReference>
<proteinExistence type="inferred from homology"/>
<comment type="cofactor">
    <cofactor evidence="6">
        <name>[4Fe-4S] cluster</name>
        <dbReference type="ChEBI" id="CHEBI:49883"/>
    </cofactor>
    <text evidence="6">Binds 1 [4Fe-4S] cluster. The cluster is coordinated with 3 cysteines and an exchangeable S-adenosyl-L-methionine.</text>
</comment>
<dbReference type="SFLD" id="SFLDS00029">
    <property type="entry name" value="Radical_SAM"/>
    <property type="match status" value="1"/>
</dbReference>
<keyword evidence="3 6" id="KW-0479">Metal-binding</keyword>
<keyword evidence="9" id="KW-1185">Reference proteome</keyword>
<feature type="binding site" evidence="6">
    <location>
        <position position="290"/>
    </location>
    <ligand>
        <name>[4Fe-4S] cluster</name>
        <dbReference type="ChEBI" id="CHEBI:49883"/>
        <note>4Fe-4S-S-AdoMet</note>
    </ligand>
</feature>
<evidence type="ECO:0000256" key="1">
    <source>
        <dbReference type="ARBA" id="ARBA00022485"/>
    </source>
</evidence>
<evidence type="ECO:0000313" key="9">
    <source>
        <dbReference type="Proteomes" id="UP000703590"/>
    </source>
</evidence>
<evidence type="ECO:0000256" key="5">
    <source>
        <dbReference type="ARBA" id="ARBA00023014"/>
    </source>
</evidence>
<dbReference type="PANTHER" id="PTHR32331">
    <property type="entry name" value="UPF0313 PROTEIN YGIQ"/>
    <property type="match status" value="1"/>
</dbReference>
<keyword evidence="1 6" id="KW-0004">4Fe-4S</keyword>
<gene>
    <name evidence="8" type="ORF">JWV37_02220</name>
</gene>
<evidence type="ECO:0000256" key="3">
    <source>
        <dbReference type="ARBA" id="ARBA00022723"/>
    </source>
</evidence>
<dbReference type="Proteomes" id="UP000703590">
    <property type="component" value="Unassembled WGS sequence"/>
</dbReference>
<dbReference type="InterPro" id="IPR058240">
    <property type="entry name" value="rSAM_sf"/>
</dbReference>
<comment type="similarity">
    <text evidence="6">Belongs to the UPF0313 family.</text>
</comment>
<dbReference type="PROSITE" id="PS01278">
    <property type="entry name" value="MTTASE_RADICAL"/>
    <property type="match status" value="1"/>
</dbReference>
<protein>
    <submittedName>
        <fullName evidence="8">YgiQ family radical SAM protein</fullName>
    </submittedName>
</protein>